<dbReference type="InterPro" id="IPR036661">
    <property type="entry name" value="Luciferase-like_sf"/>
</dbReference>
<dbReference type="Gene3D" id="3.20.20.30">
    <property type="entry name" value="Luciferase-like domain"/>
    <property type="match status" value="1"/>
</dbReference>
<organism evidence="1 2">
    <name type="scientific">Candidatus Mycolicibacterium alkanivorans</name>
    <dbReference type="NCBI Taxonomy" id="2954114"/>
    <lineage>
        <taxon>Bacteria</taxon>
        <taxon>Bacillati</taxon>
        <taxon>Actinomycetota</taxon>
        <taxon>Actinomycetes</taxon>
        <taxon>Mycobacteriales</taxon>
        <taxon>Mycobacteriaceae</taxon>
        <taxon>Mycolicibacterium</taxon>
    </lineage>
</organism>
<evidence type="ECO:0000313" key="2">
    <source>
        <dbReference type="Proteomes" id="UP001139068"/>
    </source>
</evidence>
<evidence type="ECO:0000313" key="1">
    <source>
        <dbReference type="EMBL" id="MCI4674430.1"/>
    </source>
</evidence>
<dbReference type="EMBL" id="JAIVFL010000001">
    <property type="protein sequence ID" value="MCI4674430.1"/>
    <property type="molecule type" value="Genomic_DNA"/>
</dbReference>
<reference evidence="1" key="1">
    <citation type="journal article" date="2022" name="ISME J.">
        <title>Identification of active gaseous-alkane degraders at natural gas seeps.</title>
        <authorList>
            <person name="Farhan Ul Haque M."/>
            <person name="Hernandez M."/>
            <person name="Crombie A.T."/>
            <person name="Murrell J.C."/>
        </authorList>
    </citation>
    <scope>NUCLEOTIDE SEQUENCE</scope>
    <source>
        <strain evidence="1">ANDR5</strain>
    </source>
</reference>
<proteinExistence type="predicted"/>
<gene>
    <name evidence="1" type="ORF">K9U37_05605</name>
</gene>
<evidence type="ECO:0008006" key="3">
    <source>
        <dbReference type="Google" id="ProtNLM"/>
    </source>
</evidence>
<name>A0ABS9YT79_9MYCO</name>
<sequence>MPETRTRGRRALRVFITDPVGRWTELTGGGHPVVRLSAPDLQEARRRRRRLPADVTVVLDVAVAVADDSRAALTALSGRAGDSTVAYAGTVDGLAGLVADLYVAGVADGVTLIPVTPDDDVRGYARDALSRIRSRLRIPAA</sequence>
<dbReference type="Proteomes" id="UP001139068">
    <property type="component" value="Unassembled WGS sequence"/>
</dbReference>
<accession>A0ABS9YT79</accession>
<keyword evidence="2" id="KW-1185">Reference proteome</keyword>
<protein>
    <recommendedName>
        <fullName evidence="3">Luciferase-like domain-containing protein</fullName>
    </recommendedName>
</protein>
<comment type="caution">
    <text evidence="1">The sequence shown here is derived from an EMBL/GenBank/DDBJ whole genome shotgun (WGS) entry which is preliminary data.</text>
</comment>
<dbReference type="RefSeq" id="WP_243070863.1">
    <property type="nucleotide sequence ID" value="NZ_JAIVFL010000001.1"/>
</dbReference>